<reference evidence="2" key="1">
    <citation type="journal article" date="2013" name="BMC Genomics">
        <title>Unscrambling butterfly oogenesis.</title>
        <authorList>
            <person name="Carter J.M."/>
            <person name="Baker S.C."/>
            <person name="Pink R."/>
            <person name="Carter D.R."/>
            <person name="Collins A."/>
            <person name="Tomlin J."/>
            <person name="Gibbs M."/>
            <person name="Breuker C.J."/>
        </authorList>
    </citation>
    <scope>NUCLEOTIDE SEQUENCE</scope>
    <source>
        <tissue evidence="2">Ovary</tissue>
    </source>
</reference>
<feature type="transmembrane region" description="Helical" evidence="1">
    <location>
        <begin position="6"/>
        <end position="27"/>
    </location>
</feature>
<keyword evidence="1" id="KW-0472">Membrane</keyword>
<name>S4PSL2_9NEOP</name>
<dbReference type="AlphaFoldDB" id="S4PSL2"/>
<keyword evidence="1" id="KW-1133">Transmembrane helix</keyword>
<protein>
    <submittedName>
        <fullName evidence="2">Uncharacterized protein</fullName>
    </submittedName>
</protein>
<reference evidence="2" key="2">
    <citation type="submission" date="2013-05" db="EMBL/GenBank/DDBJ databases">
        <authorList>
            <person name="Carter J.-M."/>
            <person name="Baker S.C."/>
            <person name="Pink R."/>
            <person name="Carter D.R.F."/>
            <person name="Collins A."/>
            <person name="Tomlin J."/>
            <person name="Gibbs M."/>
            <person name="Breuker C.J."/>
        </authorList>
    </citation>
    <scope>NUCLEOTIDE SEQUENCE</scope>
    <source>
        <tissue evidence="2">Ovary</tissue>
    </source>
</reference>
<evidence type="ECO:0000313" key="2">
    <source>
        <dbReference type="EMBL" id="JAA78967.1"/>
    </source>
</evidence>
<proteinExistence type="predicted"/>
<accession>S4PSL2</accession>
<sequence length="68" mass="7926">MIISLTLHLKPIILITLVTIIVVRVLIRRMVMLFQTLYPKVTKLLTIVRSKKKLITKLIVLVQKVYLT</sequence>
<evidence type="ECO:0000256" key="1">
    <source>
        <dbReference type="SAM" id="Phobius"/>
    </source>
</evidence>
<organism evidence="2">
    <name type="scientific">Pararge aegeria</name>
    <name type="common">speckled wood butterfly</name>
    <dbReference type="NCBI Taxonomy" id="116150"/>
    <lineage>
        <taxon>Eukaryota</taxon>
        <taxon>Metazoa</taxon>
        <taxon>Ecdysozoa</taxon>
        <taxon>Arthropoda</taxon>
        <taxon>Hexapoda</taxon>
        <taxon>Insecta</taxon>
        <taxon>Pterygota</taxon>
        <taxon>Neoptera</taxon>
        <taxon>Endopterygota</taxon>
        <taxon>Lepidoptera</taxon>
        <taxon>Glossata</taxon>
        <taxon>Ditrysia</taxon>
        <taxon>Papilionoidea</taxon>
        <taxon>Nymphalidae</taxon>
        <taxon>Satyrinae</taxon>
        <taxon>Satyrini</taxon>
        <taxon>Parargina</taxon>
        <taxon>Pararge</taxon>
    </lineage>
</organism>
<keyword evidence="1" id="KW-0812">Transmembrane</keyword>
<dbReference type="EMBL" id="GAIX01013593">
    <property type="protein sequence ID" value="JAA78967.1"/>
    <property type="molecule type" value="Transcribed_RNA"/>
</dbReference>